<evidence type="ECO:0000256" key="2">
    <source>
        <dbReference type="ARBA" id="ARBA00022517"/>
    </source>
</evidence>
<dbReference type="InterPro" id="IPR023091">
    <property type="entry name" value="MetalPrtase_cat_dom_sf_prd"/>
</dbReference>
<feature type="binding site" evidence="9">
    <location>
        <position position="131"/>
    </location>
    <ligand>
        <name>Zn(2+)</name>
        <dbReference type="ChEBI" id="CHEBI:29105"/>
        <note>catalytic</note>
    </ligand>
</feature>
<dbReference type="InterPro" id="IPR002036">
    <property type="entry name" value="YbeY"/>
</dbReference>
<dbReference type="GO" id="GO:0004222">
    <property type="term" value="F:metalloendopeptidase activity"/>
    <property type="evidence" value="ECO:0007669"/>
    <property type="project" value="InterPro"/>
</dbReference>
<keyword evidence="8 9" id="KW-0862">Zinc</keyword>
<evidence type="ECO:0000256" key="5">
    <source>
        <dbReference type="ARBA" id="ARBA00022723"/>
    </source>
</evidence>
<proteinExistence type="inferred from homology"/>
<keyword evidence="3 9" id="KW-0698">rRNA processing</keyword>
<organism evidence="10 11">
    <name type="scientific">Muricomes intestini</name>
    <dbReference type="NCBI Taxonomy" id="1796634"/>
    <lineage>
        <taxon>Bacteria</taxon>
        <taxon>Bacillati</taxon>
        <taxon>Bacillota</taxon>
        <taxon>Clostridia</taxon>
        <taxon>Lachnospirales</taxon>
        <taxon>Lachnospiraceae</taxon>
        <taxon>Muricomes</taxon>
    </lineage>
</organism>
<evidence type="ECO:0000256" key="7">
    <source>
        <dbReference type="ARBA" id="ARBA00022801"/>
    </source>
</evidence>
<evidence type="ECO:0000256" key="3">
    <source>
        <dbReference type="ARBA" id="ARBA00022552"/>
    </source>
</evidence>
<sequence>MSLYTEEEGTAVLPFDTKQTAELVIEAALEYEGCPYEAEINLLLTTDEDIREMNQMFRQIDKPTDVLSFPMLEYETPGDFSALEENTQDAFNPESGELMLGDIVISKDKVLSQAEYYGHTPRREFAFLIAHSMLHLFGYDHMKDEERFIMEKKQSDILQNVQILR</sequence>
<dbReference type="RefSeq" id="WP_132378117.1">
    <property type="nucleotide sequence ID" value="NZ_DAIQXH010000001.1"/>
</dbReference>
<reference evidence="10 11" key="1">
    <citation type="submission" date="2019-03" db="EMBL/GenBank/DDBJ databases">
        <title>Genomic Encyclopedia of Type Strains, Phase IV (KMG-IV): sequencing the most valuable type-strain genomes for metagenomic binning, comparative biology and taxonomic classification.</title>
        <authorList>
            <person name="Goeker M."/>
        </authorList>
    </citation>
    <scope>NUCLEOTIDE SEQUENCE [LARGE SCALE GENOMIC DNA]</scope>
    <source>
        <strain evidence="10 11">DSM 29489</strain>
    </source>
</reference>
<dbReference type="HAMAP" id="MF_00009">
    <property type="entry name" value="Endoribonucl_YbeY"/>
    <property type="match status" value="1"/>
</dbReference>
<keyword evidence="4 9" id="KW-0540">Nuclease</keyword>
<dbReference type="Pfam" id="PF02130">
    <property type="entry name" value="YbeY"/>
    <property type="match status" value="1"/>
</dbReference>
<dbReference type="EC" id="3.1.-.-" evidence="9"/>
<keyword evidence="2 9" id="KW-0690">Ribosome biogenesis</keyword>
<feature type="binding site" evidence="9">
    <location>
        <position position="135"/>
    </location>
    <ligand>
        <name>Zn(2+)</name>
        <dbReference type="ChEBI" id="CHEBI:29105"/>
        <note>catalytic</note>
    </ligand>
</feature>
<accession>A0A4R3KHB9</accession>
<dbReference type="PROSITE" id="PS01306">
    <property type="entry name" value="UPF0054"/>
    <property type="match status" value="1"/>
</dbReference>
<comment type="similarity">
    <text evidence="1 9">Belongs to the endoribonuclease YbeY family.</text>
</comment>
<dbReference type="AlphaFoldDB" id="A0A4R3KHB9"/>
<dbReference type="GO" id="GO:0006364">
    <property type="term" value="P:rRNA processing"/>
    <property type="evidence" value="ECO:0007669"/>
    <property type="project" value="UniProtKB-UniRule"/>
</dbReference>
<evidence type="ECO:0000256" key="1">
    <source>
        <dbReference type="ARBA" id="ARBA00010875"/>
    </source>
</evidence>
<dbReference type="GO" id="GO:0008270">
    <property type="term" value="F:zinc ion binding"/>
    <property type="evidence" value="ECO:0007669"/>
    <property type="project" value="UniProtKB-UniRule"/>
</dbReference>
<keyword evidence="9" id="KW-0963">Cytoplasm</keyword>
<keyword evidence="6 9" id="KW-0255">Endonuclease</keyword>
<evidence type="ECO:0000313" key="11">
    <source>
        <dbReference type="Proteomes" id="UP000295726"/>
    </source>
</evidence>
<keyword evidence="7 9" id="KW-0378">Hydrolase</keyword>
<dbReference type="OrthoDB" id="9807740at2"/>
<dbReference type="GO" id="GO:0004521">
    <property type="term" value="F:RNA endonuclease activity"/>
    <property type="evidence" value="ECO:0007669"/>
    <property type="project" value="UniProtKB-UniRule"/>
</dbReference>
<evidence type="ECO:0000256" key="8">
    <source>
        <dbReference type="ARBA" id="ARBA00022833"/>
    </source>
</evidence>
<comment type="subcellular location">
    <subcellularLocation>
        <location evidence="9">Cytoplasm</location>
    </subcellularLocation>
</comment>
<comment type="function">
    <text evidence="9">Single strand-specific metallo-endoribonuclease involved in late-stage 70S ribosome quality control and in maturation of the 3' terminus of the 16S rRNA.</text>
</comment>
<dbReference type="NCBIfam" id="TIGR00043">
    <property type="entry name" value="rRNA maturation RNase YbeY"/>
    <property type="match status" value="1"/>
</dbReference>
<name>A0A4R3KHB9_9FIRM</name>
<gene>
    <name evidence="9" type="primary">ybeY</name>
    <name evidence="10" type="ORF">EDD59_101273</name>
</gene>
<dbReference type="GO" id="GO:0005737">
    <property type="term" value="C:cytoplasm"/>
    <property type="evidence" value="ECO:0007669"/>
    <property type="project" value="UniProtKB-SubCell"/>
</dbReference>
<evidence type="ECO:0000256" key="9">
    <source>
        <dbReference type="HAMAP-Rule" id="MF_00009"/>
    </source>
</evidence>
<evidence type="ECO:0000313" key="10">
    <source>
        <dbReference type="EMBL" id="TCS82862.1"/>
    </source>
</evidence>
<dbReference type="SUPFAM" id="SSF55486">
    <property type="entry name" value="Metalloproteases ('zincins'), catalytic domain"/>
    <property type="match status" value="1"/>
</dbReference>
<comment type="cofactor">
    <cofactor evidence="9">
        <name>Zn(2+)</name>
        <dbReference type="ChEBI" id="CHEBI:29105"/>
    </cofactor>
    <text evidence="9">Binds 1 zinc ion.</text>
</comment>
<feature type="binding site" evidence="9">
    <location>
        <position position="141"/>
    </location>
    <ligand>
        <name>Zn(2+)</name>
        <dbReference type="ChEBI" id="CHEBI:29105"/>
        <note>catalytic</note>
    </ligand>
</feature>
<dbReference type="PANTHER" id="PTHR46986:SF1">
    <property type="entry name" value="ENDORIBONUCLEASE YBEY, CHLOROPLASTIC"/>
    <property type="match status" value="1"/>
</dbReference>
<dbReference type="PANTHER" id="PTHR46986">
    <property type="entry name" value="ENDORIBONUCLEASE YBEY, CHLOROPLASTIC"/>
    <property type="match status" value="1"/>
</dbReference>
<keyword evidence="5 9" id="KW-0479">Metal-binding</keyword>
<keyword evidence="11" id="KW-1185">Reference proteome</keyword>
<evidence type="ECO:0000256" key="4">
    <source>
        <dbReference type="ARBA" id="ARBA00022722"/>
    </source>
</evidence>
<dbReference type="EMBL" id="SLZZ01000001">
    <property type="protein sequence ID" value="TCS82862.1"/>
    <property type="molecule type" value="Genomic_DNA"/>
</dbReference>
<protein>
    <recommendedName>
        <fullName evidence="9">Endoribonuclease YbeY</fullName>
        <ecNumber evidence="9">3.1.-.-</ecNumber>
    </recommendedName>
</protein>
<evidence type="ECO:0000256" key="6">
    <source>
        <dbReference type="ARBA" id="ARBA00022759"/>
    </source>
</evidence>
<dbReference type="Gene3D" id="3.40.390.30">
    <property type="entry name" value="Metalloproteases ('zincins'), catalytic domain"/>
    <property type="match status" value="1"/>
</dbReference>
<comment type="caution">
    <text evidence="10">The sequence shown here is derived from an EMBL/GenBank/DDBJ whole genome shotgun (WGS) entry which is preliminary data.</text>
</comment>
<dbReference type="Proteomes" id="UP000295726">
    <property type="component" value="Unassembled WGS sequence"/>
</dbReference>
<dbReference type="InterPro" id="IPR020549">
    <property type="entry name" value="YbeY_CS"/>
</dbReference>